<dbReference type="GO" id="GO:0005975">
    <property type="term" value="P:carbohydrate metabolic process"/>
    <property type="evidence" value="ECO:0007669"/>
    <property type="project" value="InterPro"/>
</dbReference>
<evidence type="ECO:0000313" key="3">
    <source>
        <dbReference type="EMBL" id="VAW62708.1"/>
    </source>
</evidence>
<organism evidence="3">
    <name type="scientific">hydrothermal vent metagenome</name>
    <dbReference type="NCBI Taxonomy" id="652676"/>
    <lineage>
        <taxon>unclassified sequences</taxon>
        <taxon>metagenomes</taxon>
        <taxon>ecological metagenomes</taxon>
    </lineage>
</organism>
<sequence>MSIKLLMKVHCFMVFVFMLPNFVSASDKFKVFDSTLYKNPERSSGIGIPGAKKSGFEVLDLIYSGNLYKKDGNHKKMMEQPPGNDAVTRSLEILKKNSGDFQYVCLDFENWPLEKGDEKKLDVNINKYIQTVKSYKKQMPGVKFGFYSMLPVRNYYGAIEGEGTDKYIAWQGLNNKLKSLASNVDIIYPSLYTFSSNKNDWFKYAVENIKEARRYGKPVYVFLWPQYHPSVHFIGLDFVSADLWKFQLETAFQYADGVVIWGGWDHDENKQLEWDAKAEWWVVLKQFMEKISK</sequence>
<evidence type="ECO:0008006" key="4">
    <source>
        <dbReference type="Google" id="ProtNLM"/>
    </source>
</evidence>
<dbReference type="AlphaFoldDB" id="A0A3B0X349"/>
<evidence type="ECO:0000256" key="1">
    <source>
        <dbReference type="ARBA" id="ARBA00008871"/>
    </source>
</evidence>
<dbReference type="GO" id="GO:0004415">
    <property type="term" value="F:hyalurononglucosaminidase activity"/>
    <property type="evidence" value="ECO:0007669"/>
    <property type="project" value="InterPro"/>
</dbReference>
<reference evidence="3" key="1">
    <citation type="submission" date="2018-06" db="EMBL/GenBank/DDBJ databases">
        <authorList>
            <person name="Zhirakovskaya E."/>
        </authorList>
    </citation>
    <scope>NUCLEOTIDE SEQUENCE</scope>
</reference>
<dbReference type="InterPro" id="IPR013785">
    <property type="entry name" value="Aldolase_TIM"/>
</dbReference>
<dbReference type="InterPro" id="IPR018155">
    <property type="entry name" value="Hyaluronidase"/>
</dbReference>
<dbReference type="Gene3D" id="3.20.20.70">
    <property type="entry name" value="Aldolase class I"/>
    <property type="match status" value="1"/>
</dbReference>
<dbReference type="InterPro" id="IPR017853">
    <property type="entry name" value="GH"/>
</dbReference>
<name>A0A3B0X349_9ZZZZ</name>
<accession>A0A3B0X349</accession>
<keyword evidence="2" id="KW-1015">Disulfide bond</keyword>
<comment type="similarity">
    <text evidence="1">Belongs to the glycosyl hydrolase 56 family.</text>
</comment>
<evidence type="ECO:0000256" key="2">
    <source>
        <dbReference type="ARBA" id="ARBA00023157"/>
    </source>
</evidence>
<protein>
    <recommendedName>
        <fullName evidence="4">Hyaluronidase</fullName>
    </recommendedName>
</protein>
<dbReference type="Pfam" id="PF01630">
    <property type="entry name" value="Glyco_hydro_56"/>
    <property type="match status" value="1"/>
</dbReference>
<dbReference type="SUPFAM" id="SSF51445">
    <property type="entry name" value="(Trans)glycosidases"/>
    <property type="match status" value="1"/>
</dbReference>
<gene>
    <name evidence="3" type="ORF">MNBD_GAMMA11-233</name>
</gene>
<proteinExistence type="inferred from homology"/>
<dbReference type="EMBL" id="UOFG01000179">
    <property type="protein sequence ID" value="VAW62708.1"/>
    <property type="molecule type" value="Genomic_DNA"/>
</dbReference>